<organism evidence="1 2">
    <name type="scientific">Callosobruchus maculatus</name>
    <name type="common">Southern cowpea weevil</name>
    <name type="synonym">Pulse bruchid</name>
    <dbReference type="NCBI Taxonomy" id="64391"/>
    <lineage>
        <taxon>Eukaryota</taxon>
        <taxon>Metazoa</taxon>
        <taxon>Ecdysozoa</taxon>
        <taxon>Arthropoda</taxon>
        <taxon>Hexapoda</taxon>
        <taxon>Insecta</taxon>
        <taxon>Pterygota</taxon>
        <taxon>Neoptera</taxon>
        <taxon>Endopterygota</taxon>
        <taxon>Coleoptera</taxon>
        <taxon>Polyphaga</taxon>
        <taxon>Cucujiformia</taxon>
        <taxon>Chrysomeloidea</taxon>
        <taxon>Chrysomelidae</taxon>
        <taxon>Bruchinae</taxon>
        <taxon>Bruchini</taxon>
        <taxon>Callosobruchus</taxon>
    </lineage>
</organism>
<sequence>MSELHLQLNLPLDMRIEEFKEDPERMRHVNDFLDDLFDQAHKEVERRNSGRLKGKLDTLGIQNGSKKIGIWSNRARTSARVFASRIFTTICNCTNQVRTTLIARNNNN</sequence>
<accession>A0A653CSN5</accession>
<dbReference type="OrthoDB" id="7784285at2759"/>
<keyword evidence="2" id="KW-1185">Reference proteome</keyword>
<evidence type="ECO:0000313" key="2">
    <source>
        <dbReference type="Proteomes" id="UP000410492"/>
    </source>
</evidence>
<name>A0A653CSN5_CALMS</name>
<dbReference type="EMBL" id="CAACVG010008699">
    <property type="protein sequence ID" value="VEN50772.1"/>
    <property type="molecule type" value="Genomic_DNA"/>
</dbReference>
<dbReference type="Proteomes" id="UP000410492">
    <property type="component" value="Unassembled WGS sequence"/>
</dbReference>
<gene>
    <name evidence="1" type="ORF">CALMAC_LOCUS11411</name>
</gene>
<dbReference type="AlphaFoldDB" id="A0A653CSN5"/>
<reference evidence="1 2" key="1">
    <citation type="submission" date="2019-01" db="EMBL/GenBank/DDBJ databases">
        <authorList>
            <person name="Sayadi A."/>
        </authorList>
    </citation>
    <scope>NUCLEOTIDE SEQUENCE [LARGE SCALE GENOMIC DNA]</scope>
</reference>
<proteinExistence type="predicted"/>
<evidence type="ECO:0000313" key="1">
    <source>
        <dbReference type="EMBL" id="VEN50772.1"/>
    </source>
</evidence>
<protein>
    <submittedName>
        <fullName evidence="1">Uncharacterized protein</fullName>
    </submittedName>
</protein>